<dbReference type="Proteomes" id="UP000727654">
    <property type="component" value="Unassembled WGS sequence"/>
</dbReference>
<accession>A0ABM8WUR2</accession>
<name>A0ABM8WUR2_9BURK</name>
<sequence length="135" mass="15406">MVVHDFPTTPIPRKGMAVAASQTLQAITPMERLMDLLHEVRQLSRHIQRSARQAERGMDNLAYAEVLREMLGDRMRWGDARMRILCYASAAELGVSVELPAEHCRQAMTGGLGFPLRVLFWAAHRRMLGVQRTHW</sequence>
<dbReference type="RefSeq" id="WP_224079577.1">
    <property type="nucleotide sequence ID" value="NZ_CAJZAI010000003.1"/>
</dbReference>
<evidence type="ECO:0000313" key="1">
    <source>
        <dbReference type="EMBL" id="CAG9171172.1"/>
    </source>
</evidence>
<keyword evidence="2" id="KW-1185">Reference proteome</keyword>
<reference evidence="1 2" key="1">
    <citation type="submission" date="2021-08" db="EMBL/GenBank/DDBJ databases">
        <authorList>
            <person name="Peeters C."/>
        </authorList>
    </citation>
    <scope>NUCLEOTIDE SEQUENCE [LARGE SCALE GENOMIC DNA]</scope>
    <source>
        <strain evidence="1 2">LMG 23992</strain>
    </source>
</reference>
<evidence type="ECO:0000313" key="2">
    <source>
        <dbReference type="Proteomes" id="UP000727654"/>
    </source>
</evidence>
<gene>
    <name evidence="1" type="ORF">LMG23992_01952</name>
</gene>
<organism evidence="1 2">
    <name type="scientific">Cupriavidus laharis</name>
    <dbReference type="NCBI Taxonomy" id="151654"/>
    <lineage>
        <taxon>Bacteria</taxon>
        <taxon>Pseudomonadati</taxon>
        <taxon>Pseudomonadota</taxon>
        <taxon>Betaproteobacteria</taxon>
        <taxon>Burkholderiales</taxon>
        <taxon>Burkholderiaceae</taxon>
        <taxon>Cupriavidus</taxon>
    </lineage>
</organism>
<protein>
    <submittedName>
        <fullName evidence="1">Uncharacterized protein</fullName>
    </submittedName>
</protein>
<dbReference type="EMBL" id="CAJZAI010000003">
    <property type="protein sequence ID" value="CAG9171172.1"/>
    <property type="molecule type" value="Genomic_DNA"/>
</dbReference>
<proteinExistence type="predicted"/>
<comment type="caution">
    <text evidence="1">The sequence shown here is derived from an EMBL/GenBank/DDBJ whole genome shotgun (WGS) entry which is preliminary data.</text>
</comment>